<comment type="similarity">
    <text evidence="3">Belongs to the glycosyl hydrolase 29 family.</text>
</comment>
<dbReference type="SMART" id="SM00812">
    <property type="entry name" value="Alpha_L_fucos"/>
    <property type="match status" value="1"/>
</dbReference>
<dbReference type="Gene3D" id="3.20.20.80">
    <property type="entry name" value="Glycosidases"/>
    <property type="match status" value="1"/>
</dbReference>
<dbReference type="Pfam" id="PF16757">
    <property type="entry name" value="Fucosidase_C"/>
    <property type="match status" value="1"/>
</dbReference>
<keyword evidence="8 16" id="KW-0732">Signal</keyword>
<dbReference type="EMBL" id="UYSG01000517">
    <property type="protein sequence ID" value="VDL19687.1"/>
    <property type="molecule type" value="Genomic_DNA"/>
</dbReference>
<evidence type="ECO:0000256" key="11">
    <source>
        <dbReference type="ARBA" id="ARBA00023180"/>
    </source>
</evidence>
<dbReference type="SMART" id="SM00773">
    <property type="entry name" value="WGR"/>
    <property type="match status" value="1"/>
</dbReference>
<dbReference type="Pfam" id="PF05406">
    <property type="entry name" value="WGR"/>
    <property type="match status" value="1"/>
</dbReference>
<dbReference type="CDD" id="cd08003">
    <property type="entry name" value="WGR_PARP2_like"/>
    <property type="match status" value="1"/>
</dbReference>
<dbReference type="GO" id="GO:0016779">
    <property type="term" value="F:nucleotidyltransferase activity"/>
    <property type="evidence" value="ECO:0007669"/>
    <property type="project" value="UniProtKB-KW"/>
</dbReference>
<comment type="similarity">
    <text evidence="14">Belongs to the ARTD/PARP family.</text>
</comment>
<dbReference type="STRING" id="6216.A0A0R3SCD5"/>
<evidence type="ECO:0000256" key="15">
    <source>
        <dbReference type="SAM" id="MobiDB-lite"/>
    </source>
</evidence>
<dbReference type="OrthoDB" id="6039950at2759"/>
<evidence type="ECO:0000256" key="8">
    <source>
        <dbReference type="ARBA" id="ARBA00022729"/>
    </source>
</evidence>
<accession>A0A0R3SCD5</accession>
<dbReference type="InterPro" id="IPR016286">
    <property type="entry name" value="FUC_metazoa-typ"/>
</dbReference>
<dbReference type="AlphaFoldDB" id="A0A0R3SCD5"/>
<keyword evidence="9" id="KW-0378">Hydrolase</keyword>
<dbReference type="SUPFAM" id="SSF51445">
    <property type="entry name" value="(Trans)glycosidases"/>
    <property type="match status" value="1"/>
</dbReference>
<sequence length="757" mass="86164">MSSSRITVFAAFCIFFGASNSSNITYTPDWASLDTRPLPTWYDEAKIGIFIHWGVFSVPSYVSEWFWWYWQGIPPEPRVWVYMQTYYPNGFSYPDFAHNFRAEFFDPKQWADIFAASGAQYVVITAKHHEGYCNWPSPVSWNWNSNDVGPKRDLVGDLADAIRSKTNLRFGIYHSMFEWFNPLYLADKASGYKQQTFVNHKTMPELFDLVLRYHPSIIWSDGAPATSDYWKSKEFLAWLYNDSPVKDEVVVNDRWGSDSDCKHGDFYNCEDRYHPDKLPKHKWESCITLDKYSWGFRRESRLFDYLSNEELMETLISTVAYGGNLLLNVGPTSWGTITPIFEERLLTMGQWLKINGEAIYKTKPWKYQVDSKQKKLWYIQKDNSVYALFSEWPNGGSSPTLTLTLVKAAQGYSNFTLLDGGSGINLHFTTDGGVVNIALPIAPPVGTFIAWAIKMNAPKRKTIAADNKAAPAKKAKVQGAKSNSNNVSDDDEPKTTKIIIKGRVPVDPQCTGKVNVAHVLQEGDNVYNFMLNQTNLQHNNNKYYMGQVLEDDNGGNFSVWFRWGRVGKTAQTSLQSYFSKQQAIQEFVKKFRAKTGNDWGLRANFTKRPGLYDLIEQDFGDPAEDEEEVGDDSKNVKKEAPKSLLPPQVLALIELISDINAMEHQMREMNYDARRAPLGKLTPAQIKAGYEALKEISDCVEALKKLEEDEQDASKAGKGKVGKRKRTASTLDDKKALSDKLLQACNAYYTRIPHDFG</sequence>
<feature type="region of interest" description="Disordered" evidence="15">
    <location>
        <begin position="708"/>
        <end position="731"/>
    </location>
</feature>
<reference evidence="21" key="1">
    <citation type="submission" date="2017-02" db="UniProtKB">
        <authorList>
            <consortium name="WormBaseParasite"/>
        </authorList>
    </citation>
    <scope>IDENTIFICATION</scope>
</reference>
<dbReference type="Gene3D" id="1.20.142.10">
    <property type="entry name" value="Poly(ADP-ribose) polymerase, regulatory domain"/>
    <property type="match status" value="1"/>
</dbReference>
<dbReference type="SUPFAM" id="SSF142921">
    <property type="entry name" value="WGR domain-like"/>
    <property type="match status" value="1"/>
</dbReference>
<dbReference type="PROSITE" id="PS51977">
    <property type="entry name" value="WGR"/>
    <property type="match status" value="1"/>
</dbReference>
<dbReference type="Gene3D" id="2.20.140.10">
    <property type="entry name" value="WGR domain"/>
    <property type="match status" value="1"/>
</dbReference>
<dbReference type="PRINTS" id="PR00741">
    <property type="entry name" value="GLHYDRLASE29"/>
</dbReference>
<dbReference type="GO" id="GO:0006004">
    <property type="term" value="P:fucose metabolic process"/>
    <property type="evidence" value="ECO:0007669"/>
    <property type="project" value="InterPro"/>
</dbReference>
<dbReference type="InterPro" id="IPR031919">
    <property type="entry name" value="Fucosidase_C"/>
</dbReference>
<dbReference type="Pfam" id="PF01120">
    <property type="entry name" value="Alpha_L_fucos"/>
    <property type="match status" value="1"/>
</dbReference>
<dbReference type="PROSITE" id="PS51060">
    <property type="entry name" value="PARP_ALPHA_HD"/>
    <property type="match status" value="1"/>
</dbReference>
<evidence type="ECO:0000256" key="9">
    <source>
        <dbReference type="ARBA" id="ARBA00022801"/>
    </source>
</evidence>
<dbReference type="InterPro" id="IPR036930">
    <property type="entry name" value="WGR_dom_sf"/>
</dbReference>
<evidence type="ECO:0000259" key="17">
    <source>
        <dbReference type="PROSITE" id="PS51060"/>
    </source>
</evidence>
<dbReference type="GO" id="GO:0004560">
    <property type="term" value="F:alpha-L-fucosidase activity"/>
    <property type="evidence" value="ECO:0007669"/>
    <property type="project" value="UniProtKB-EC"/>
</dbReference>
<protein>
    <recommendedName>
        <fullName evidence="4">alpha-L-fucosidase</fullName>
        <ecNumber evidence="4">3.2.1.51</ecNumber>
    </recommendedName>
</protein>
<dbReference type="InterPro" id="IPR017853">
    <property type="entry name" value="GH"/>
</dbReference>
<dbReference type="InterPro" id="IPR057739">
    <property type="entry name" value="Glyco_hydro_29_N"/>
</dbReference>
<dbReference type="PANTHER" id="PTHR10030">
    <property type="entry name" value="ALPHA-L-FUCOSIDASE"/>
    <property type="match status" value="1"/>
</dbReference>
<evidence type="ECO:0000256" key="13">
    <source>
        <dbReference type="ARBA" id="ARBA00023295"/>
    </source>
</evidence>
<organism evidence="21">
    <name type="scientific">Hymenolepis diminuta</name>
    <name type="common">Rat tapeworm</name>
    <dbReference type="NCBI Taxonomy" id="6216"/>
    <lineage>
        <taxon>Eukaryota</taxon>
        <taxon>Metazoa</taxon>
        <taxon>Spiralia</taxon>
        <taxon>Lophotrochozoa</taxon>
        <taxon>Platyhelminthes</taxon>
        <taxon>Cestoda</taxon>
        <taxon>Eucestoda</taxon>
        <taxon>Cyclophyllidea</taxon>
        <taxon>Hymenolepididae</taxon>
        <taxon>Hymenolepis</taxon>
    </lineage>
</organism>
<comment type="function">
    <text evidence="1">Alpha-L-fucosidase is responsible for hydrolyzing the alpha-1,6-linked fucose joined to the reducing-end N-acetylglucosamine of the carbohydrate moieties of glycoproteins.</text>
</comment>
<dbReference type="InterPro" id="IPR008893">
    <property type="entry name" value="WGR_domain"/>
</dbReference>
<feature type="domain" description="PARP alpha-helical" evidence="17">
    <location>
        <begin position="642"/>
        <end position="757"/>
    </location>
</feature>
<dbReference type="Pfam" id="PF02877">
    <property type="entry name" value="PARP_reg"/>
    <property type="match status" value="1"/>
</dbReference>
<dbReference type="EC" id="3.2.1.51" evidence="4"/>
<keyword evidence="7" id="KW-0548">Nucleotidyltransferase</keyword>
<keyword evidence="11" id="KW-0325">Glycoprotein</keyword>
<evidence type="ECO:0000256" key="7">
    <source>
        <dbReference type="ARBA" id="ARBA00022695"/>
    </source>
</evidence>
<evidence type="ECO:0000256" key="5">
    <source>
        <dbReference type="ARBA" id="ARBA00022676"/>
    </source>
</evidence>
<dbReference type="InterPro" id="IPR004102">
    <property type="entry name" value="Poly(ADP-ribose)pol_reg_dom"/>
</dbReference>
<evidence type="ECO:0000256" key="12">
    <source>
        <dbReference type="ARBA" id="ARBA00023242"/>
    </source>
</evidence>
<dbReference type="InterPro" id="IPR000933">
    <property type="entry name" value="Glyco_hydro_29"/>
</dbReference>
<evidence type="ECO:0000256" key="1">
    <source>
        <dbReference type="ARBA" id="ARBA00004071"/>
    </source>
</evidence>
<evidence type="ECO:0000256" key="16">
    <source>
        <dbReference type="SAM" id="SignalP"/>
    </source>
</evidence>
<evidence type="ECO:0000313" key="20">
    <source>
        <dbReference type="Proteomes" id="UP000274504"/>
    </source>
</evidence>
<dbReference type="PROSITE" id="PS00385">
    <property type="entry name" value="ALPHA_L_FUCOSIDASE"/>
    <property type="match status" value="1"/>
</dbReference>
<comment type="subcellular location">
    <subcellularLocation>
        <location evidence="2">Nucleus</location>
    </subcellularLocation>
</comment>
<evidence type="ECO:0000256" key="4">
    <source>
        <dbReference type="ARBA" id="ARBA00012662"/>
    </source>
</evidence>
<proteinExistence type="inferred from homology"/>
<dbReference type="FunFam" id="3.20.20.80:FF:000027">
    <property type="entry name" value="Alpha-L-fucosidase"/>
    <property type="match status" value="1"/>
</dbReference>
<keyword evidence="12" id="KW-0539">Nucleus</keyword>
<dbReference type="GO" id="GO:0005634">
    <property type="term" value="C:nucleus"/>
    <property type="evidence" value="ECO:0007669"/>
    <property type="project" value="UniProtKB-SubCell"/>
</dbReference>
<keyword evidence="10" id="KW-0520">NAD</keyword>
<dbReference type="GO" id="GO:0005764">
    <property type="term" value="C:lysosome"/>
    <property type="evidence" value="ECO:0007669"/>
    <property type="project" value="TreeGrafter"/>
</dbReference>
<evidence type="ECO:0000256" key="2">
    <source>
        <dbReference type="ARBA" id="ARBA00004123"/>
    </source>
</evidence>
<dbReference type="InterPro" id="IPR018526">
    <property type="entry name" value="Glyco_hydro_29_CS"/>
</dbReference>
<feature type="domain" description="WGR" evidence="18">
    <location>
        <begin position="516"/>
        <end position="612"/>
    </location>
</feature>
<evidence type="ECO:0000256" key="6">
    <source>
        <dbReference type="ARBA" id="ARBA00022679"/>
    </source>
</evidence>
<feature type="compositionally biased region" description="Basic residues" evidence="15">
    <location>
        <begin position="717"/>
        <end position="727"/>
    </location>
</feature>
<reference evidence="19 20" key="2">
    <citation type="submission" date="2018-11" db="EMBL/GenBank/DDBJ databases">
        <authorList>
            <consortium name="Pathogen Informatics"/>
        </authorList>
    </citation>
    <scope>NUCLEOTIDE SEQUENCE [LARGE SCALE GENOMIC DNA]</scope>
</reference>
<keyword evidence="5" id="KW-0328">Glycosyltransferase</keyword>
<keyword evidence="13" id="KW-0326">Glycosidase</keyword>
<evidence type="ECO:0000313" key="21">
    <source>
        <dbReference type="WBParaSite" id="HDID_0000222501-mRNA-1"/>
    </source>
</evidence>
<feature type="region of interest" description="Disordered" evidence="15">
    <location>
        <begin position="474"/>
        <end position="494"/>
    </location>
</feature>
<dbReference type="InterPro" id="IPR036616">
    <property type="entry name" value="Poly(ADP-ribose)pol_reg_dom_sf"/>
</dbReference>
<keyword evidence="6" id="KW-0808">Transferase</keyword>
<evidence type="ECO:0000256" key="14">
    <source>
        <dbReference type="ARBA" id="ARBA00024347"/>
    </source>
</evidence>
<dbReference type="SUPFAM" id="SSF47587">
    <property type="entry name" value="Domain of poly(ADP-ribose) polymerase"/>
    <property type="match status" value="1"/>
</dbReference>
<dbReference type="PANTHER" id="PTHR10030:SF37">
    <property type="entry name" value="ALPHA-L-FUCOSIDASE-RELATED"/>
    <property type="match status" value="1"/>
</dbReference>
<evidence type="ECO:0000313" key="19">
    <source>
        <dbReference type="EMBL" id="VDL19687.1"/>
    </source>
</evidence>
<feature type="signal peptide" evidence="16">
    <location>
        <begin position="1"/>
        <end position="21"/>
    </location>
</feature>
<feature type="chain" id="PRO_5043131187" description="alpha-L-fucosidase" evidence="16">
    <location>
        <begin position="22"/>
        <end position="757"/>
    </location>
</feature>
<evidence type="ECO:0000259" key="18">
    <source>
        <dbReference type="PROSITE" id="PS51977"/>
    </source>
</evidence>
<dbReference type="GO" id="GO:0016139">
    <property type="term" value="P:glycoside catabolic process"/>
    <property type="evidence" value="ECO:0007669"/>
    <property type="project" value="TreeGrafter"/>
</dbReference>
<evidence type="ECO:0000256" key="10">
    <source>
        <dbReference type="ARBA" id="ARBA00023027"/>
    </source>
</evidence>
<name>A0A0R3SCD5_HYMDI</name>
<dbReference type="GO" id="GO:0003950">
    <property type="term" value="F:NAD+ poly-ADP-ribosyltransferase activity"/>
    <property type="evidence" value="ECO:0007669"/>
    <property type="project" value="InterPro"/>
</dbReference>
<evidence type="ECO:0000256" key="3">
    <source>
        <dbReference type="ARBA" id="ARBA00007951"/>
    </source>
</evidence>
<dbReference type="Proteomes" id="UP000274504">
    <property type="component" value="Unassembled WGS sequence"/>
</dbReference>
<dbReference type="FunFam" id="2.20.140.10:FF:000001">
    <property type="entry name" value="Poly [ADP-ribose] polymerase"/>
    <property type="match status" value="1"/>
</dbReference>
<gene>
    <name evidence="19" type="ORF">HDID_LOCUS2226</name>
</gene>
<dbReference type="WBParaSite" id="HDID_0000222501-mRNA-1">
    <property type="protein sequence ID" value="HDID_0000222501-mRNA-1"/>
    <property type="gene ID" value="HDID_0000222501"/>
</dbReference>